<dbReference type="Proteomes" id="UP001518990">
    <property type="component" value="Unassembled WGS sequence"/>
</dbReference>
<dbReference type="Pfam" id="PF01810">
    <property type="entry name" value="LysE"/>
    <property type="match status" value="1"/>
</dbReference>
<evidence type="ECO:0000313" key="8">
    <source>
        <dbReference type="Proteomes" id="UP001518990"/>
    </source>
</evidence>
<sequence>MSPTLLSLTAFVAAASVFTVTPGMDTALVLRTSGASGARAGLAAAGGICLGLLVWGVGAAFGLTALLAASALGFAIVTWAGAAYLVWLGLKLLARPRVLVAEGPHRAAPGAREGFRNGLLTNLLNPKVGVFYVTSLPQFIPQGTGVAGFSLLLALVHVALTLAWFSLLVGMTVPLGRFLSQPGVVRWLDRLTGCVFLGFGLKLALAQRG</sequence>
<dbReference type="EMBL" id="JACTNF010000001">
    <property type="protein sequence ID" value="MBO1073128.1"/>
    <property type="molecule type" value="Genomic_DNA"/>
</dbReference>
<feature type="transmembrane region" description="Helical" evidence="6">
    <location>
        <begin position="6"/>
        <end position="30"/>
    </location>
</feature>
<evidence type="ECO:0000256" key="2">
    <source>
        <dbReference type="ARBA" id="ARBA00022475"/>
    </source>
</evidence>
<organism evidence="7 8">
    <name type="scientific">Roseomonas marmotae</name>
    <dbReference type="NCBI Taxonomy" id="2768161"/>
    <lineage>
        <taxon>Bacteria</taxon>
        <taxon>Pseudomonadati</taxon>
        <taxon>Pseudomonadota</taxon>
        <taxon>Alphaproteobacteria</taxon>
        <taxon>Acetobacterales</taxon>
        <taxon>Roseomonadaceae</taxon>
        <taxon>Roseomonas</taxon>
    </lineage>
</organism>
<feature type="transmembrane region" description="Helical" evidence="6">
    <location>
        <begin position="42"/>
        <end position="61"/>
    </location>
</feature>
<keyword evidence="5 6" id="KW-0472">Membrane</keyword>
<evidence type="ECO:0000256" key="3">
    <source>
        <dbReference type="ARBA" id="ARBA00022692"/>
    </source>
</evidence>
<dbReference type="RefSeq" id="WP_207444750.1">
    <property type="nucleotide sequence ID" value="NZ_CP061091.1"/>
</dbReference>
<evidence type="ECO:0000256" key="4">
    <source>
        <dbReference type="ARBA" id="ARBA00022989"/>
    </source>
</evidence>
<evidence type="ECO:0000256" key="6">
    <source>
        <dbReference type="SAM" id="Phobius"/>
    </source>
</evidence>
<keyword evidence="2" id="KW-1003">Cell membrane</keyword>
<comment type="subcellular location">
    <subcellularLocation>
        <location evidence="1">Cell membrane</location>
        <topology evidence="1">Multi-pass membrane protein</topology>
    </subcellularLocation>
</comment>
<feature type="transmembrane region" description="Helical" evidence="6">
    <location>
        <begin position="67"/>
        <end position="87"/>
    </location>
</feature>
<keyword evidence="3 6" id="KW-0812">Transmembrane</keyword>
<feature type="transmembrane region" description="Helical" evidence="6">
    <location>
        <begin position="146"/>
        <end position="167"/>
    </location>
</feature>
<comment type="caution">
    <text evidence="7">The sequence shown here is derived from an EMBL/GenBank/DDBJ whole genome shotgun (WGS) entry which is preliminary data.</text>
</comment>
<reference evidence="7 8" key="1">
    <citation type="submission" date="2020-09" db="EMBL/GenBank/DDBJ databases">
        <title>Roseomonas.</title>
        <authorList>
            <person name="Zhu W."/>
        </authorList>
    </citation>
    <scope>NUCLEOTIDE SEQUENCE [LARGE SCALE GENOMIC DNA]</scope>
    <source>
        <strain evidence="7 8">1311</strain>
    </source>
</reference>
<dbReference type="InterPro" id="IPR001123">
    <property type="entry name" value="LeuE-type"/>
</dbReference>
<evidence type="ECO:0000256" key="1">
    <source>
        <dbReference type="ARBA" id="ARBA00004651"/>
    </source>
</evidence>
<accession>A0ABS3K921</accession>
<keyword evidence="4 6" id="KW-1133">Transmembrane helix</keyword>
<name>A0ABS3K921_9PROT</name>
<proteinExistence type="predicted"/>
<protein>
    <submittedName>
        <fullName evidence="7">LysE family translocator</fullName>
    </submittedName>
</protein>
<dbReference type="PANTHER" id="PTHR30086">
    <property type="entry name" value="ARGININE EXPORTER PROTEIN ARGO"/>
    <property type="match status" value="1"/>
</dbReference>
<evidence type="ECO:0000313" key="7">
    <source>
        <dbReference type="EMBL" id="MBO1073128.1"/>
    </source>
</evidence>
<evidence type="ECO:0000256" key="5">
    <source>
        <dbReference type="ARBA" id="ARBA00023136"/>
    </source>
</evidence>
<dbReference type="PANTHER" id="PTHR30086:SF20">
    <property type="entry name" value="ARGININE EXPORTER PROTEIN ARGO-RELATED"/>
    <property type="match status" value="1"/>
</dbReference>
<gene>
    <name evidence="7" type="ORF">IAI60_00735</name>
</gene>
<keyword evidence="8" id="KW-1185">Reference proteome</keyword>
<dbReference type="PIRSF" id="PIRSF006324">
    <property type="entry name" value="LeuE"/>
    <property type="match status" value="1"/>
</dbReference>